<accession>A0AB38FZY8</accession>
<evidence type="ECO:0000313" key="2">
    <source>
        <dbReference type="Proteomes" id="UP000251313"/>
    </source>
</evidence>
<dbReference type="EMBL" id="UAVL01000019">
    <property type="protein sequence ID" value="SQA64752.1"/>
    <property type="molecule type" value="Genomic_DNA"/>
</dbReference>
<sequence>MIIVVCTDDPKLFTIAKNSLSQDPIVFFSVYQVFRGRIPVLGVAEDLFMIAHGAFDGDAGQPVIGDEKQAFYLNGDQCFLNIAPIIPAGYRGRVYVDACESADETSRMDSFISRLQALFLVNGLQVKVFGVNGKNSGLIPTPADSKWVPAQLMK</sequence>
<reference evidence="1 2" key="1">
    <citation type="submission" date="2018-06" db="EMBL/GenBank/DDBJ databases">
        <authorList>
            <consortium name="Pathogen Informatics"/>
            <person name="Doyle S."/>
        </authorList>
    </citation>
    <scope>NUCLEOTIDE SEQUENCE [LARGE SCALE GENOMIC DNA]</scope>
    <source>
        <strain evidence="1 2">NCTC11967</strain>
    </source>
</reference>
<gene>
    <name evidence="1" type="ORF">NCTC11967_03784</name>
</gene>
<protein>
    <submittedName>
        <fullName evidence="1">Uncharacterized protein</fullName>
    </submittedName>
</protein>
<evidence type="ECO:0000313" key="1">
    <source>
        <dbReference type="EMBL" id="SQA64752.1"/>
    </source>
</evidence>
<dbReference type="RefSeq" id="WP_038255864.1">
    <property type="nucleotide sequence ID" value="NZ_UAVL01000019.1"/>
</dbReference>
<comment type="caution">
    <text evidence="1">The sequence shown here is derived from an EMBL/GenBank/DDBJ whole genome shotgun (WGS) entry which is preliminary data.</text>
</comment>
<dbReference type="Proteomes" id="UP000251313">
    <property type="component" value="Unassembled WGS sequence"/>
</dbReference>
<organism evidence="1 2">
    <name type="scientific">Yokenella regensburgei</name>
    <dbReference type="NCBI Taxonomy" id="158877"/>
    <lineage>
        <taxon>Bacteria</taxon>
        <taxon>Pseudomonadati</taxon>
        <taxon>Pseudomonadota</taxon>
        <taxon>Gammaproteobacteria</taxon>
        <taxon>Enterobacterales</taxon>
        <taxon>Enterobacteriaceae</taxon>
        <taxon>Yokenella</taxon>
    </lineage>
</organism>
<name>A0AB38FZY8_9ENTR</name>
<proteinExistence type="predicted"/>
<dbReference type="AlphaFoldDB" id="A0AB38FZY8"/>